<keyword evidence="1" id="KW-0472">Membrane</keyword>
<name>A0AAW0TS07_SCYPA</name>
<reference evidence="2 3" key="1">
    <citation type="submission" date="2023-03" db="EMBL/GenBank/DDBJ databases">
        <title>High-quality genome of Scylla paramamosain provides insights in environmental adaptation.</title>
        <authorList>
            <person name="Zhang L."/>
        </authorList>
    </citation>
    <scope>NUCLEOTIDE SEQUENCE [LARGE SCALE GENOMIC DNA]</scope>
    <source>
        <strain evidence="2">LZ_2023a</strain>
        <tissue evidence="2">Muscle</tissue>
    </source>
</reference>
<gene>
    <name evidence="2" type="ORF">O3P69_013017</name>
</gene>
<keyword evidence="1" id="KW-1133">Transmembrane helix</keyword>
<accession>A0AAW0TS07</accession>
<evidence type="ECO:0008006" key="4">
    <source>
        <dbReference type="Google" id="ProtNLM"/>
    </source>
</evidence>
<proteinExistence type="predicted"/>
<feature type="transmembrane region" description="Helical" evidence="1">
    <location>
        <begin position="180"/>
        <end position="201"/>
    </location>
</feature>
<evidence type="ECO:0000256" key="1">
    <source>
        <dbReference type="SAM" id="Phobius"/>
    </source>
</evidence>
<keyword evidence="1" id="KW-0812">Transmembrane</keyword>
<evidence type="ECO:0000313" key="3">
    <source>
        <dbReference type="Proteomes" id="UP001487740"/>
    </source>
</evidence>
<protein>
    <recommendedName>
        <fullName evidence="4">Transmembrane protein</fullName>
    </recommendedName>
</protein>
<dbReference type="EMBL" id="JARAKH010000026">
    <property type="protein sequence ID" value="KAK8390159.1"/>
    <property type="molecule type" value="Genomic_DNA"/>
</dbReference>
<sequence length="249" mass="26645">MRAECTLCLLRPAVPCRCVLAPRPTVPSCGAVVQADVQGSWVFSLSTQDAAVMGRQVSTAVSDLALAASAVWGFRSLSLLVGTDRRFGKWWFMLQTLAATLGTVRFGQLMPSYQSSVERYHKNFSWLCRAIGVPCLAAEVCIMTGHNTPGQGFLVLAMACFVASSIKSRHKDKMVELVNALSVLTIMGLAVAGGRIMFAWAGALFVTSALIGAEGEVFGVQRVDVFHYLLVGVNYCLVEGFKGPSVAAS</sequence>
<keyword evidence="3" id="KW-1185">Reference proteome</keyword>
<organism evidence="2 3">
    <name type="scientific">Scylla paramamosain</name>
    <name type="common">Mud crab</name>
    <dbReference type="NCBI Taxonomy" id="85552"/>
    <lineage>
        <taxon>Eukaryota</taxon>
        <taxon>Metazoa</taxon>
        <taxon>Ecdysozoa</taxon>
        <taxon>Arthropoda</taxon>
        <taxon>Crustacea</taxon>
        <taxon>Multicrustacea</taxon>
        <taxon>Malacostraca</taxon>
        <taxon>Eumalacostraca</taxon>
        <taxon>Eucarida</taxon>
        <taxon>Decapoda</taxon>
        <taxon>Pleocyemata</taxon>
        <taxon>Brachyura</taxon>
        <taxon>Eubrachyura</taxon>
        <taxon>Portunoidea</taxon>
        <taxon>Portunidae</taxon>
        <taxon>Portuninae</taxon>
        <taxon>Scylla</taxon>
    </lineage>
</organism>
<evidence type="ECO:0000313" key="2">
    <source>
        <dbReference type="EMBL" id="KAK8390159.1"/>
    </source>
</evidence>
<dbReference type="Proteomes" id="UP001487740">
    <property type="component" value="Unassembled WGS sequence"/>
</dbReference>
<comment type="caution">
    <text evidence="2">The sequence shown here is derived from an EMBL/GenBank/DDBJ whole genome shotgun (WGS) entry which is preliminary data.</text>
</comment>
<dbReference type="AlphaFoldDB" id="A0AAW0TS07"/>